<evidence type="ECO:0000256" key="2">
    <source>
        <dbReference type="SAM" id="MobiDB-lite"/>
    </source>
</evidence>
<dbReference type="Pfam" id="PF01370">
    <property type="entry name" value="Epimerase"/>
    <property type="match status" value="1"/>
</dbReference>
<dbReference type="PANTHER" id="PTHR43725">
    <property type="entry name" value="UDP-GLUCOSE 4-EPIMERASE"/>
    <property type="match status" value="1"/>
</dbReference>
<feature type="region of interest" description="Disordered" evidence="2">
    <location>
        <begin position="271"/>
        <end position="298"/>
    </location>
</feature>
<evidence type="ECO:0000259" key="3">
    <source>
        <dbReference type="Pfam" id="PF01370"/>
    </source>
</evidence>
<dbReference type="InterPro" id="IPR001509">
    <property type="entry name" value="Epimerase_deHydtase"/>
</dbReference>
<keyword evidence="5" id="KW-1185">Reference proteome</keyword>
<evidence type="ECO:0000313" key="5">
    <source>
        <dbReference type="Proteomes" id="UP000237347"/>
    </source>
</evidence>
<dbReference type="InterPro" id="IPR036291">
    <property type="entry name" value="NAD(P)-bd_dom_sf"/>
</dbReference>
<comment type="caution">
    <text evidence="4">The sequence shown here is derived from an EMBL/GenBank/DDBJ whole genome shotgun (WGS) entry which is preliminary data.</text>
</comment>
<name>A0AAW0LB90_QUESU</name>
<reference evidence="4 5" key="1">
    <citation type="journal article" date="2018" name="Sci. Data">
        <title>The draft genome sequence of cork oak.</title>
        <authorList>
            <person name="Ramos A.M."/>
            <person name="Usie A."/>
            <person name="Barbosa P."/>
            <person name="Barros P.M."/>
            <person name="Capote T."/>
            <person name="Chaves I."/>
            <person name="Simoes F."/>
            <person name="Abreu I."/>
            <person name="Carrasquinho I."/>
            <person name="Faro C."/>
            <person name="Guimaraes J.B."/>
            <person name="Mendonca D."/>
            <person name="Nobrega F."/>
            <person name="Rodrigues L."/>
            <person name="Saibo N.J.M."/>
            <person name="Varela M.C."/>
            <person name="Egas C."/>
            <person name="Matos J."/>
            <person name="Miguel C.M."/>
            <person name="Oliveira M.M."/>
            <person name="Ricardo C.P."/>
            <person name="Goncalves S."/>
        </authorList>
    </citation>
    <scope>NUCLEOTIDE SEQUENCE [LARGE SCALE GENOMIC DNA]</scope>
    <source>
        <strain evidence="5">cv. HL8</strain>
    </source>
</reference>
<feature type="domain" description="NAD-dependent epimerase/dehydratase" evidence="3">
    <location>
        <begin position="103"/>
        <end position="160"/>
    </location>
</feature>
<dbReference type="PANTHER" id="PTHR43725:SF53">
    <property type="entry name" value="UDP-ARABINOSE 4-EPIMERASE 1"/>
    <property type="match status" value="1"/>
</dbReference>
<feature type="region of interest" description="Disordered" evidence="2">
    <location>
        <begin position="50"/>
        <end position="95"/>
    </location>
</feature>
<dbReference type="Proteomes" id="UP000237347">
    <property type="component" value="Unassembled WGS sequence"/>
</dbReference>
<dbReference type="AlphaFoldDB" id="A0AAW0LB90"/>
<evidence type="ECO:0000313" key="4">
    <source>
        <dbReference type="EMBL" id="KAK7848138.1"/>
    </source>
</evidence>
<evidence type="ECO:0000256" key="1">
    <source>
        <dbReference type="ARBA" id="ARBA00007637"/>
    </source>
</evidence>
<organism evidence="4 5">
    <name type="scientific">Quercus suber</name>
    <name type="common">Cork oak</name>
    <dbReference type="NCBI Taxonomy" id="58331"/>
    <lineage>
        <taxon>Eukaryota</taxon>
        <taxon>Viridiplantae</taxon>
        <taxon>Streptophyta</taxon>
        <taxon>Embryophyta</taxon>
        <taxon>Tracheophyta</taxon>
        <taxon>Spermatophyta</taxon>
        <taxon>Magnoliopsida</taxon>
        <taxon>eudicotyledons</taxon>
        <taxon>Gunneridae</taxon>
        <taxon>Pentapetalae</taxon>
        <taxon>rosids</taxon>
        <taxon>fabids</taxon>
        <taxon>Fagales</taxon>
        <taxon>Fagaceae</taxon>
        <taxon>Quercus</taxon>
    </lineage>
</organism>
<comment type="similarity">
    <text evidence="1">Belongs to the NAD(P)-dependent epimerase/dehydratase family.</text>
</comment>
<dbReference type="EMBL" id="PKMF04000131">
    <property type="protein sequence ID" value="KAK7848138.1"/>
    <property type="molecule type" value="Genomic_DNA"/>
</dbReference>
<dbReference type="SUPFAM" id="SSF51735">
    <property type="entry name" value="NAD(P)-binding Rossmann-fold domains"/>
    <property type="match status" value="1"/>
</dbReference>
<protein>
    <submittedName>
        <fullName evidence="4">Udp-arabinose 4-epimerase 2</fullName>
    </submittedName>
</protein>
<proteinExistence type="inferred from homology"/>
<sequence>MTTGLTHISSATPSSPAVVGSLVVGSQANMPDVHVETEQVVVGLQSPLQGRPKRTIKAPPCGIGGHKAGHKAGPTQRKEPHQGDAVPPPLPTKHYRKQHKPVAYVGESTLFPLKYYHNITSNTLVVLEAMAAHGVKKLTYSSTCATYREPDKMPITEVTPQPMHRSSLLWNAPLEGEGVPGVLTCRHRDKVTNMTFMSLLFAKWKGAKITTEHGMHVLRAYRVSLASLRPNQVESQLRIMAKCEPGFEIYTDCIKALQSVEEIGRLTLDDARDAGNTSEPAVGRGRQASGRQGRGGPI</sequence>
<gene>
    <name evidence="4" type="ORF">CFP56_005489</name>
</gene>
<dbReference type="Gene3D" id="3.40.50.720">
    <property type="entry name" value="NAD(P)-binding Rossmann-like Domain"/>
    <property type="match status" value="1"/>
</dbReference>
<accession>A0AAW0LB90</accession>